<reference evidence="1" key="1">
    <citation type="submission" date="2023-04" db="EMBL/GenBank/DDBJ databases">
        <title>Draft Genome sequencing of Naganishia species isolated from polar environments using Oxford Nanopore Technology.</title>
        <authorList>
            <person name="Leo P."/>
            <person name="Venkateswaran K."/>
        </authorList>
    </citation>
    <scope>NUCLEOTIDE SEQUENCE</scope>
    <source>
        <strain evidence="1">DBVPG 5303</strain>
    </source>
</reference>
<gene>
    <name evidence="1" type="ORF">QFC24_003770</name>
</gene>
<accession>A0ACC2XJI9</accession>
<evidence type="ECO:0000313" key="2">
    <source>
        <dbReference type="Proteomes" id="UP001234202"/>
    </source>
</evidence>
<keyword evidence="2" id="KW-1185">Reference proteome</keyword>
<sequence>MHNWLEFDLNDESIPEQVRSLAWRIKVLDIANVVSRTDAERLHKALREFLKARAKPDRQKPNMLQADIATRLVDTFEGVQRRAEKKFQAEAQRDVDELTSEEANLRRDVALALDQLQNLQTVPQDTPETYEHEALPVPEHVKAEESPEPVKVEDTGDVRNDAADAAQKVRLKRFQSENTLAWIQGKKLQHAIAWAEENAQSKLRKFQFYLSGELPHASASDVESAKADYANALERQRLLSLQIGAEEGVIIRHKPARPPPIVIQPQAQPVPEPLLDLPEQMAVRASVTTPPQADRPPASETKAHLLTPDVSPDDAIPDPVAHIVSPVEGPKHQESSTGLFASVRRAYAKVVSALTNPWKTLVQLVKTKPRTAARVLQSSTFQADEYTETPRNDLDTTEVPKRLTYVNDATVSKSGRESGFLRFMRNHQAEANAKAGHYVESTDWIALGYQNYGHWLATRLDKPMTTRESAYIEHLLSALRNSPFIRKRYRRAWQSYIAQLGRDHGRYASEVTDPRINVHLEEILPTSTGGTESSNEVSTSQQGPTWQQRQAVDLFASLQKADMHVLEVHTDGSFHERMGEPSQSGGGIVIKTEPNEIREVCYMGSMMHDPSEAEMGALYRGLQILRDTLRSRGHSRDLPRYQRILVATDSIQVLEALCGYSVWYTELRKMTRIAALCRMEAYDIVKENKDIESIDFVWLPRLTHGNADADQLARAGRLSAFNFLNDDRSSTSSDTKKQ</sequence>
<name>A0ACC2XJI9_9TREE</name>
<organism evidence="1 2">
    <name type="scientific">Naganishia onofrii</name>
    <dbReference type="NCBI Taxonomy" id="1851511"/>
    <lineage>
        <taxon>Eukaryota</taxon>
        <taxon>Fungi</taxon>
        <taxon>Dikarya</taxon>
        <taxon>Basidiomycota</taxon>
        <taxon>Agaricomycotina</taxon>
        <taxon>Tremellomycetes</taxon>
        <taxon>Filobasidiales</taxon>
        <taxon>Filobasidiaceae</taxon>
        <taxon>Naganishia</taxon>
    </lineage>
</organism>
<evidence type="ECO:0000313" key="1">
    <source>
        <dbReference type="EMBL" id="KAJ9123555.1"/>
    </source>
</evidence>
<proteinExistence type="predicted"/>
<dbReference type="Proteomes" id="UP001234202">
    <property type="component" value="Unassembled WGS sequence"/>
</dbReference>
<protein>
    <submittedName>
        <fullName evidence="1">Uncharacterized protein</fullName>
    </submittedName>
</protein>
<comment type="caution">
    <text evidence="1">The sequence shown here is derived from an EMBL/GenBank/DDBJ whole genome shotgun (WGS) entry which is preliminary data.</text>
</comment>
<dbReference type="EMBL" id="JASBWV010000012">
    <property type="protein sequence ID" value="KAJ9123555.1"/>
    <property type="molecule type" value="Genomic_DNA"/>
</dbReference>